<accession>A0A2T2NJM3</accession>
<feature type="region of interest" description="Disordered" evidence="1">
    <location>
        <begin position="121"/>
        <end position="222"/>
    </location>
</feature>
<gene>
    <name evidence="2" type="ORF">BS50DRAFT_62648</name>
</gene>
<name>A0A2T2NJM3_CORCC</name>
<evidence type="ECO:0000313" key="2">
    <source>
        <dbReference type="EMBL" id="PSN65600.1"/>
    </source>
</evidence>
<organism evidence="2 3">
    <name type="scientific">Corynespora cassiicola Philippines</name>
    <dbReference type="NCBI Taxonomy" id="1448308"/>
    <lineage>
        <taxon>Eukaryota</taxon>
        <taxon>Fungi</taxon>
        <taxon>Dikarya</taxon>
        <taxon>Ascomycota</taxon>
        <taxon>Pezizomycotina</taxon>
        <taxon>Dothideomycetes</taxon>
        <taxon>Pleosporomycetidae</taxon>
        <taxon>Pleosporales</taxon>
        <taxon>Corynesporascaceae</taxon>
        <taxon>Corynespora</taxon>
    </lineage>
</organism>
<sequence>MSSEDSTMDDERIAARVNNYDSRDRSVSPGPRGRTNSTDISGVGGGFVDESGSYPTHLLIEFNDEDASAPSATNQYVDITQPQMYSDTLSSVQMASETAPISPHLNWVVTSELGQIPIRDTQLQPQHHANPRGKRTRSSAHGTESSAGTSRNDTAPSMTTVDPADRNGNHEDRSTTPVANISPGNTPSHRSESTAEDGPHEGREPESPEPFSSYHPYNPQYGRAVLDGFENILH</sequence>
<dbReference type="EMBL" id="KZ678137">
    <property type="protein sequence ID" value="PSN65600.1"/>
    <property type="molecule type" value="Genomic_DNA"/>
</dbReference>
<feature type="compositionally biased region" description="Polar residues" evidence="1">
    <location>
        <begin position="139"/>
        <end position="160"/>
    </location>
</feature>
<feature type="compositionally biased region" description="Basic and acidic residues" evidence="1">
    <location>
        <begin position="189"/>
        <end position="206"/>
    </location>
</feature>
<feature type="compositionally biased region" description="Basic residues" evidence="1">
    <location>
        <begin position="129"/>
        <end position="138"/>
    </location>
</feature>
<feature type="compositionally biased region" description="Polar residues" evidence="1">
    <location>
        <begin position="175"/>
        <end position="188"/>
    </location>
</feature>
<reference evidence="2 3" key="1">
    <citation type="journal article" date="2018" name="Front. Microbiol.">
        <title>Genome-Wide Analysis of Corynespora cassiicola Leaf Fall Disease Putative Effectors.</title>
        <authorList>
            <person name="Lopez D."/>
            <person name="Ribeiro S."/>
            <person name="Label P."/>
            <person name="Fumanal B."/>
            <person name="Venisse J.S."/>
            <person name="Kohler A."/>
            <person name="de Oliveira R.R."/>
            <person name="Labutti K."/>
            <person name="Lipzen A."/>
            <person name="Lail K."/>
            <person name="Bauer D."/>
            <person name="Ohm R.A."/>
            <person name="Barry K.W."/>
            <person name="Spatafora J."/>
            <person name="Grigoriev I.V."/>
            <person name="Martin F.M."/>
            <person name="Pujade-Renaud V."/>
        </authorList>
    </citation>
    <scope>NUCLEOTIDE SEQUENCE [LARGE SCALE GENOMIC DNA]</scope>
    <source>
        <strain evidence="2 3">Philippines</strain>
    </source>
</reference>
<proteinExistence type="predicted"/>
<evidence type="ECO:0000256" key="1">
    <source>
        <dbReference type="SAM" id="MobiDB-lite"/>
    </source>
</evidence>
<evidence type="ECO:0000313" key="3">
    <source>
        <dbReference type="Proteomes" id="UP000240883"/>
    </source>
</evidence>
<keyword evidence="3" id="KW-1185">Reference proteome</keyword>
<feature type="compositionally biased region" description="Basic and acidic residues" evidence="1">
    <location>
        <begin position="163"/>
        <end position="174"/>
    </location>
</feature>
<dbReference type="OrthoDB" id="10609824at2759"/>
<feature type="region of interest" description="Disordered" evidence="1">
    <location>
        <begin position="1"/>
        <end position="48"/>
    </location>
</feature>
<dbReference type="AlphaFoldDB" id="A0A2T2NJM3"/>
<dbReference type="Proteomes" id="UP000240883">
    <property type="component" value="Unassembled WGS sequence"/>
</dbReference>
<protein>
    <submittedName>
        <fullName evidence="2">Uncharacterized protein</fullName>
    </submittedName>
</protein>